<comment type="caution">
    <text evidence="1">The sequence shown here is derived from an EMBL/GenBank/DDBJ whole genome shotgun (WGS) entry which is preliminary data.</text>
</comment>
<dbReference type="RefSeq" id="WP_103253635.1">
    <property type="nucleotide sequence ID" value="NZ_CAXUAK010000001.1"/>
</dbReference>
<evidence type="ECO:0000313" key="1">
    <source>
        <dbReference type="EMBL" id="PNY67543.1"/>
    </source>
</evidence>
<dbReference type="Proteomes" id="UP000236598">
    <property type="component" value="Unassembled WGS sequence"/>
</dbReference>
<proteinExistence type="predicted"/>
<reference evidence="1 2" key="1">
    <citation type="submission" date="2018-01" db="EMBL/GenBank/DDBJ databases">
        <title>Draft Genomic Sequencing Of Potential Extraintestinal Pathogenic Escherichia coli B8S18 Isolated From Retail Chicken Skin.</title>
        <authorList>
            <person name="Xu A."/>
            <person name="Tilman S."/>
            <person name="Wisser-Parker K."/>
            <person name="Sheen S."/>
            <person name="Sommers C."/>
        </authorList>
    </citation>
    <scope>NUCLEOTIDE SEQUENCE [LARGE SCALE GENOMIC DNA]</scope>
    <source>
        <strain evidence="1 2">B8S18Com</strain>
    </source>
</reference>
<evidence type="ECO:0000313" key="2">
    <source>
        <dbReference type="Proteomes" id="UP000236598"/>
    </source>
</evidence>
<gene>
    <name evidence="1" type="ORF">C2M16_13195</name>
</gene>
<name>A0A2K3TTE1_ECOLX</name>
<organism evidence="1 2">
    <name type="scientific">Escherichia coli</name>
    <dbReference type="NCBI Taxonomy" id="562"/>
    <lineage>
        <taxon>Bacteria</taxon>
        <taxon>Pseudomonadati</taxon>
        <taxon>Pseudomonadota</taxon>
        <taxon>Gammaproteobacteria</taxon>
        <taxon>Enterobacterales</taxon>
        <taxon>Enterobacteriaceae</taxon>
        <taxon>Escherichia</taxon>
    </lineage>
</organism>
<accession>A0A2K3TTE1</accession>
<dbReference type="AlphaFoldDB" id="A0A2K3TTE1"/>
<dbReference type="EMBL" id="PPHQ01000009">
    <property type="protein sequence ID" value="PNY67543.1"/>
    <property type="molecule type" value="Genomic_DNA"/>
</dbReference>
<protein>
    <submittedName>
        <fullName evidence="1">Uncharacterized protein</fullName>
    </submittedName>
</protein>
<sequence>MDDKQITVWLKHNCCSTDIPAIAEALTNHAEWLLELAPDPIEQGSSCLPPTAAAGIFLGAAAMVHCGEASGAETWLEAAITDYHFLNPNGYSSWRGSTPVFTAISRYPALRMVLFNAACAMEDWNKASAVLESLFHASDVPEDNPVAPNFTPYALKAFIADYHPLGPAYYDETWLLAKQAWLINAGVLDERTCNTWKQYTRHLRHLIHNAQFADALSFVRSKIEPLNHIHTYSDFYLYAIGLFSYTSQLNEALTWIKQLIHNNDGHFCDLFVSTGKERRIKPELSTLLNNLLHSAEFQALQDKYLTVGHDVVHSGPFMSVYEKVLGGKSRKRCAISRKLISPGEAVYEYRHLDSVEYIAAKAAFQTSELNNIAHRHHNDSYQWHEFAAQWPRRGSLSHPDIARYLFERQEGKCFDAAEFIQLIAEPFVFPMRFIWVAGLSFELHQYPDAYFVNDNMAGEFVNLCWMAMKCGHAGDIFKQLAHEPHDVADPIYAMLATFDRADCRSAAAAHFGQPELPEIMALAFSSRLSLDSVLTIAEFGKNQPRFSHALATALLRYNLHIYSNYMPQVNWYLQGLEHYALAKGGQLLNFFVHIPEQIPVLATMLEHGVLVRGIGEGAYDGYDNSANSFHHAVVMHCLAHAPEKVRYWMETPWIQNYLVNAPLRQTARHVEAWHKKFGIK</sequence>